<dbReference type="EMBL" id="SSTE01005892">
    <property type="protein sequence ID" value="KAA0059857.1"/>
    <property type="molecule type" value="Genomic_DNA"/>
</dbReference>
<proteinExistence type="predicted"/>
<dbReference type="EMBL" id="SSTD01003836">
    <property type="protein sequence ID" value="TYK24810.1"/>
    <property type="molecule type" value="Genomic_DNA"/>
</dbReference>
<organism evidence="4 6">
    <name type="scientific">Cucumis melo var. makuwa</name>
    <name type="common">Oriental melon</name>
    <dbReference type="NCBI Taxonomy" id="1194695"/>
    <lineage>
        <taxon>Eukaryota</taxon>
        <taxon>Viridiplantae</taxon>
        <taxon>Streptophyta</taxon>
        <taxon>Embryophyta</taxon>
        <taxon>Tracheophyta</taxon>
        <taxon>Spermatophyta</taxon>
        <taxon>Magnoliopsida</taxon>
        <taxon>eudicotyledons</taxon>
        <taxon>Gunneridae</taxon>
        <taxon>Pentapetalae</taxon>
        <taxon>rosids</taxon>
        <taxon>fabids</taxon>
        <taxon>Cucurbitales</taxon>
        <taxon>Cucurbitaceae</taxon>
        <taxon>Benincaseae</taxon>
        <taxon>Cucumis</taxon>
    </lineage>
</organism>
<reference evidence="5 6" key="1">
    <citation type="submission" date="2019-08" db="EMBL/GenBank/DDBJ databases">
        <title>Draft genome sequences of two oriental melons (Cucumis melo L. var makuwa).</title>
        <authorList>
            <person name="Kwon S.-Y."/>
        </authorList>
    </citation>
    <scope>NUCLEOTIDE SEQUENCE [LARGE SCALE GENOMIC DNA]</scope>
    <source>
        <strain evidence="6">cv. Chang Bougi</strain>
        <strain evidence="5">cv. SW 3</strain>
        <tissue evidence="4">Leaf</tissue>
    </source>
</reference>
<sequence length="343" mass="37917">MHGMRMRARCFKSTPTRRPYQLPSKKSQVNIFESSPISVHDEHISDCAAEDVETTLADVLVTTAHFDESFSFEDIFIPTPGHPSATNEGVGDSTSNLGENIADPTNENPDANADAHGEPIDNYALDNVEPNVDVPQRKTQQPLGESRPKEKKFQQNRRNITIKTGRKKVLPNIPSVPINGISFHLDERLSKTISNVGPFYPQLTKEFIANLSSFFNNPSSPDYQTVYIRVLASVLSGGTLSIWLVNGISIVSLSVKYVILHKIDIANRFPSSHASSVSVALGTFLYQICNDETMDAGLFIYNQLLRHVGTFGVKIPIPFPLFFSSLLIHLNAKVLTPTDAHCP</sequence>
<feature type="domain" description="Putative plant transposon protein" evidence="2">
    <location>
        <begin position="190"/>
        <end position="329"/>
    </location>
</feature>
<evidence type="ECO:0000256" key="1">
    <source>
        <dbReference type="SAM" id="MobiDB-lite"/>
    </source>
</evidence>
<feature type="region of interest" description="Disordered" evidence="1">
    <location>
        <begin position="79"/>
        <end position="158"/>
    </location>
</feature>
<protein>
    <recommendedName>
        <fullName evidence="2">Putative plant transposon protein domain-containing protein</fullName>
    </recommendedName>
</protein>
<gene>
    <name evidence="4" type="ORF">E5676_scaffold184G00580</name>
    <name evidence="3" type="ORF">E6C27_scaffold108G001400</name>
</gene>
<feature type="compositionally biased region" description="Basic residues" evidence="1">
    <location>
        <begin position="1"/>
        <end position="10"/>
    </location>
</feature>
<evidence type="ECO:0000313" key="3">
    <source>
        <dbReference type="EMBL" id="KAA0059857.1"/>
    </source>
</evidence>
<dbReference type="Proteomes" id="UP000321947">
    <property type="component" value="Unassembled WGS sequence"/>
</dbReference>
<dbReference type="Pfam" id="PF20167">
    <property type="entry name" value="Transposase_32"/>
    <property type="match status" value="1"/>
</dbReference>
<evidence type="ECO:0000313" key="4">
    <source>
        <dbReference type="EMBL" id="TYK24810.1"/>
    </source>
</evidence>
<comment type="caution">
    <text evidence="4">The sequence shown here is derived from an EMBL/GenBank/DDBJ whole genome shotgun (WGS) entry which is preliminary data.</text>
</comment>
<name>A0A5D3DNF9_CUCMM</name>
<feature type="region of interest" description="Disordered" evidence="1">
    <location>
        <begin position="1"/>
        <end position="26"/>
    </location>
</feature>
<evidence type="ECO:0000259" key="2">
    <source>
        <dbReference type="Pfam" id="PF20167"/>
    </source>
</evidence>
<feature type="compositionally biased region" description="Polar residues" evidence="1">
    <location>
        <begin position="84"/>
        <end position="109"/>
    </location>
</feature>
<evidence type="ECO:0000313" key="5">
    <source>
        <dbReference type="Proteomes" id="UP000321393"/>
    </source>
</evidence>
<dbReference type="AlphaFoldDB" id="A0A5D3DNF9"/>
<dbReference type="InterPro" id="IPR046796">
    <property type="entry name" value="Transposase_32_dom"/>
</dbReference>
<accession>A0A5D3DNF9</accession>
<evidence type="ECO:0000313" key="6">
    <source>
        <dbReference type="Proteomes" id="UP000321947"/>
    </source>
</evidence>
<dbReference type="Proteomes" id="UP000321393">
    <property type="component" value="Unassembled WGS sequence"/>
</dbReference>